<evidence type="ECO:0000256" key="1">
    <source>
        <dbReference type="ARBA" id="ARBA00022658"/>
    </source>
</evidence>
<keyword evidence="6" id="KW-1185">Reference proteome</keyword>
<dbReference type="Pfam" id="PF03759">
    <property type="entry name" value="PRONE"/>
    <property type="match status" value="1"/>
</dbReference>
<evidence type="ECO:0000313" key="6">
    <source>
        <dbReference type="Proteomes" id="UP001172457"/>
    </source>
</evidence>
<accession>A0AA38T899</accession>
<dbReference type="FunFam" id="1.20.58.2010:FF:000001">
    <property type="entry name" value="Rop guanine nucleotide exchange factor 14"/>
    <property type="match status" value="1"/>
</dbReference>
<evidence type="ECO:0000313" key="5">
    <source>
        <dbReference type="EMBL" id="KAJ9556198.1"/>
    </source>
</evidence>
<feature type="compositionally biased region" description="Acidic residues" evidence="3">
    <location>
        <begin position="28"/>
        <end position="39"/>
    </location>
</feature>
<dbReference type="FunFam" id="1.20.58.2010:FF:000003">
    <property type="entry name" value="Rop guanine nucleotide exchange factor 14"/>
    <property type="match status" value="1"/>
</dbReference>
<evidence type="ECO:0000256" key="3">
    <source>
        <dbReference type="SAM" id="MobiDB-lite"/>
    </source>
</evidence>
<dbReference type="AlphaFoldDB" id="A0AA38T899"/>
<dbReference type="InterPro" id="IPR038937">
    <property type="entry name" value="RopGEF"/>
</dbReference>
<dbReference type="EMBL" id="JARYMX010000003">
    <property type="protein sequence ID" value="KAJ9556198.1"/>
    <property type="molecule type" value="Genomic_DNA"/>
</dbReference>
<dbReference type="PANTHER" id="PTHR33101">
    <property type="entry name" value="ROP GUANINE NUCLEOTIDE EXCHANGE FACTOR 1"/>
    <property type="match status" value="1"/>
</dbReference>
<dbReference type="Gene3D" id="1.20.58.2010">
    <property type="entry name" value="PRONE domain, subdomain 1"/>
    <property type="match status" value="2"/>
</dbReference>
<name>A0AA38T899_9ASTR</name>
<keyword evidence="1 2" id="KW-0344">Guanine-nucleotide releasing factor</keyword>
<protein>
    <recommendedName>
        <fullName evidence="4">PRONE domain-containing protein</fullName>
    </recommendedName>
</protein>
<dbReference type="InterPro" id="IPR005512">
    <property type="entry name" value="PRONE_dom"/>
</dbReference>
<feature type="region of interest" description="Disordered" evidence="3">
    <location>
        <begin position="19"/>
        <end position="57"/>
    </location>
</feature>
<sequence length="467" mass="52273">MTYNGLENCLLNANSCEDESVASRGDEECPTDSLDEDDSSCSSSNNASESFSSQWTMTKRDEHEWEFSESSRQSVAKEKPSCTVQISDVKIMKEKFAKLLLGEDSTGGRKGHSSALALSNAITKLAGAVFGELWKLEPLPEERKNKWRREMEWLLTPTNYMVELVPAKQYGANGRTLEASIYYYSNSFEIMRPRAREDIQMNLPALRKLDSMLLETLDAMTITEFWYEEGGSQAEGRTKSVKQSKRWWLPIPQVPIGGLSDGERKKLLNQAKLVHQIFKAAKSINETILLEMPIPSIIGEALPKSGKASLGDELYRTLNTISSSAVGMLNSLNLKSEHSALDTINRLEAAIYAWKERISEQTCTKSPARTPWSLKDPSMELDKMEFLISRAQLLLHQIRIRYPNLPQTFLDVMKIQYGKDIAHAILEAYSRVLGNVAFGILSRIGDISQEDVSSDPNSPMAANSLPG</sequence>
<evidence type="ECO:0000259" key="4">
    <source>
        <dbReference type="PROSITE" id="PS51334"/>
    </source>
</evidence>
<organism evidence="5 6">
    <name type="scientific">Centaurea solstitialis</name>
    <name type="common">yellow star-thistle</name>
    <dbReference type="NCBI Taxonomy" id="347529"/>
    <lineage>
        <taxon>Eukaryota</taxon>
        <taxon>Viridiplantae</taxon>
        <taxon>Streptophyta</taxon>
        <taxon>Embryophyta</taxon>
        <taxon>Tracheophyta</taxon>
        <taxon>Spermatophyta</taxon>
        <taxon>Magnoliopsida</taxon>
        <taxon>eudicotyledons</taxon>
        <taxon>Gunneridae</taxon>
        <taxon>Pentapetalae</taxon>
        <taxon>asterids</taxon>
        <taxon>campanulids</taxon>
        <taxon>Asterales</taxon>
        <taxon>Asteraceae</taxon>
        <taxon>Carduoideae</taxon>
        <taxon>Cardueae</taxon>
        <taxon>Centaureinae</taxon>
        <taxon>Centaurea</taxon>
    </lineage>
</organism>
<dbReference type="PANTHER" id="PTHR33101:SF80">
    <property type="entry name" value="RHO GUANYL-NUCLEOTIDE EXCHANGE FACTOR 14-RELATED"/>
    <property type="match status" value="1"/>
</dbReference>
<dbReference type="GO" id="GO:0005085">
    <property type="term" value="F:guanyl-nucleotide exchange factor activity"/>
    <property type="evidence" value="ECO:0007669"/>
    <property type="project" value="UniProtKB-UniRule"/>
</dbReference>
<gene>
    <name evidence="5" type="ORF">OSB04_010812</name>
</gene>
<evidence type="ECO:0000256" key="2">
    <source>
        <dbReference type="PROSITE-ProRule" id="PRU00663"/>
    </source>
</evidence>
<dbReference type="Proteomes" id="UP001172457">
    <property type="component" value="Chromosome 3"/>
</dbReference>
<proteinExistence type="predicted"/>
<dbReference type="PROSITE" id="PS51334">
    <property type="entry name" value="PRONE"/>
    <property type="match status" value="1"/>
</dbReference>
<comment type="caution">
    <text evidence="5">The sequence shown here is derived from an EMBL/GenBank/DDBJ whole genome shotgun (WGS) entry which is preliminary data.</text>
</comment>
<feature type="domain" description="PRONE" evidence="4">
    <location>
        <begin position="79"/>
        <end position="461"/>
    </location>
</feature>
<reference evidence="5" key="1">
    <citation type="submission" date="2023-03" db="EMBL/GenBank/DDBJ databases">
        <title>Chromosome-scale reference genome and RAD-based genetic map of yellow starthistle (Centaurea solstitialis) reveal putative structural variation and QTLs associated with invader traits.</title>
        <authorList>
            <person name="Reatini B."/>
            <person name="Cang F.A."/>
            <person name="Jiang Q."/>
            <person name="Mckibben M.T.W."/>
            <person name="Barker M.S."/>
            <person name="Rieseberg L.H."/>
            <person name="Dlugosch K.M."/>
        </authorList>
    </citation>
    <scope>NUCLEOTIDE SEQUENCE</scope>
    <source>
        <strain evidence="5">CAN-66</strain>
        <tissue evidence="5">Leaf</tissue>
    </source>
</reference>
<feature type="compositionally biased region" description="Low complexity" evidence="3">
    <location>
        <begin position="40"/>
        <end position="53"/>
    </location>
</feature>